<accession>A0A0P6VEI4</accession>
<organism evidence="2 3">
    <name type="scientific">Xanthomonas axonopodis</name>
    <dbReference type="NCBI Taxonomy" id="53413"/>
    <lineage>
        <taxon>Bacteria</taxon>
        <taxon>Pseudomonadati</taxon>
        <taxon>Pseudomonadota</taxon>
        <taxon>Gammaproteobacteria</taxon>
        <taxon>Lysobacterales</taxon>
        <taxon>Lysobacteraceae</taxon>
        <taxon>Xanthomonas</taxon>
    </lineage>
</organism>
<reference evidence="2 3" key="1">
    <citation type="submission" date="2014-02" db="EMBL/GenBank/DDBJ databases">
        <title>Genome sequence of Xanthomonas axonopodis DSM 3585 (T).</title>
        <authorList>
            <person name="Midha S."/>
            <person name="Patil P.B."/>
        </authorList>
    </citation>
    <scope>NUCLEOTIDE SEQUENCE [LARGE SCALE GENOMIC DNA]</scope>
    <source>
        <strain evidence="2 3">DSM 3585</strain>
    </source>
</reference>
<dbReference type="PATRIC" id="fig|53413.25.peg.4180"/>
<protein>
    <recommendedName>
        <fullName evidence="1">CobW C-terminal domain-containing protein</fullName>
    </recommendedName>
</protein>
<dbReference type="SUPFAM" id="SSF90002">
    <property type="entry name" value="Hypothetical protein YjiA, C-terminal domain"/>
    <property type="match status" value="1"/>
</dbReference>
<gene>
    <name evidence="2" type="ORF">XAXN_08270</name>
</gene>
<dbReference type="EMBL" id="JFAQ01000076">
    <property type="protein sequence ID" value="KPL49318.1"/>
    <property type="molecule type" value="Genomic_DNA"/>
</dbReference>
<dbReference type="InterPro" id="IPR011629">
    <property type="entry name" value="CobW-like_C"/>
</dbReference>
<dbReference type="PANTHER" id="PTHR43603:SF1">
    <property type="entry name" value="ZINC-REGULATED GTPASE METALLOPROTEIN ACTIVATOR 1"/>
    <property type="match status" value="1"/>
</dbReference>
<evidence type="ECO:0000313" key="3">
    <source>
        <dbReference type="Proteomes" id="UP000054035"/>
    </source>
</evidence>
<dbReference type="AlphaFoldDB" id="A0A0P6VEI4"/>
<comment type="caution">
    <text evidence="2">The sequence shown here is derived from an EMBL/GenBank/DDBJ whole genome shotgun (WGS) entry which is preliminary data.</text>
</comment>
<dbReference type="Pfam" id="PF07683">
    <property type="entry name" value="CobW_C"/>
    <property type="match status" value="1"/>
</dbReference>
<name>A0A0P6VEI4_9XANT</name>
<evidence type="ECO:0000313" key="2">
    <source>
        <dbReference type="EMBL" id="KPL49318.1"/>
    </source>
</evidence>
<dbReference type="PANTHER" id="PTHR43603">
    <property type="entry name" value="COBW DOMAIN-CONTAINING PROTEIN DDB_G0274527"/>
    <property type="match status" value="1"/>
</dbReference>
<feature type="domain" description="CobW C-terminal" evidence="1">
    <location>
        <begin position="11"/>
        <end position="45"/>
    </location>
</feature>
<proteinExistence type="predicted"/>
<dbReference type="Proteomes" id="UP000054035">
    <property type="component" value="Unassembled WGS sequence"/>
</dbReference>
<evidence type="ECO:0000259" key="1">
    <source>
        <dbReference type="Pfam" id="PF07683"/>
    </source>
</evidence>
<dbReference type="InterPro" id="IPR051927">
    <property type="entry name" value="Zn_Chap_cDPG_Synth"/>
</dbReference>
<sequence>MGDANEYAAMQRLWHPLWGDRRQELAVIGVDMDAPRTRAALDACLLSDRELRQGPAQWQLLDDPFPHWAR</sequence>